<gene>
    <name evidence="5" type="primary">speE</name>
    <name evidence="8" type="ORF">WH95_00970</name>
</gene>
<dbReference type="NCBIfam" id="TIGR00417">
    <property type="entry name" value="speE"/>
    <property type="match status" value="1"/>
</dbReference>
<sequence length="275" mass="30545">MSWFVEGIHPEIRQSIRRDQVLFEGKTDFQQVEIFANDLLGRVLVLDDAIQITEHDEQIYSESISHIPLLSHPNPKAVLIIGAGDGTVLREVLKHKTVQQVTMVELDGALIKVCRDHFATLLDGAYDDPRLNLIIGDGAGFLASCEDQYDAIIIDSTDPDDNSTSLFTNNFYQNCKDRLTKDGVMVAQAGCPSYQPSILKHMRGRMLSLFGFGGFYHAAIPTYVGGLHAFAWGSDGIDLAALAEQNTVGLRATDFCTRYYSERIHKAAFYLEPDA</sequence>
<dbReference type="PROSITE" id="PS51006">
    <property type="entry name" value="PABS_2"/>
    <property type="match status" value="1"/>
</dbReference>
<feature type="binding site" evidence="5">
    <location>
        <position position="85"/>
    </location>
    <ligand>
        <name>spermidine</name>
        <dbReference type="ChEBI" id="CHEBI:57834"/>
    </ligand>
</feature>
<comment type="pathway">
    <text evidence="5">Amine and polyamine biosynthesis; spermidine biosynthesis; spermidine from putrescine: step 1/1.</text>
</comment>
<dbReference type="OrthoDB" id="9793120at2"/>
<reference evidence="8 9" key="1">
    <citation type="submission" date="2015-03" db="EMBL/GenBank/DDBJ databases">
        <title>Genome sequence of Kiloniella sp. P1-1, isolated from the gut microflora of Pacific white shrimp, Penaeus vannamei.</title>
        <authorList>
            <person name="Shao Z."/>
            <person name="Wang L."/>
            <person name="Li X."/>
        </authorList>
    </citation>
    <scope>NUCLEOTIDE SEQUENCE [LARGE SCALE GENOMIC DNA]</scope>
    <source>
        <strain evidence="8 9">P1-1</strain>
    </source>
</reference>
<dbReference type="UniPathway" id="UPA00248">
    <property type="reaction ID" value="UER00314"/>
</dbReference>
<dbReference type="EMBL" id="LANI01000001">
    <property type="protein sequence ID" value="KKJ78687.1"/>
    <property type="molecule type" value="Genomic_DNA"/>
</dbReference>
<dbReference type="CDD" id="cd02440">
    <property type="entry name" value="AdoMet_MTases"/>
    <property type="match status" value="1"/>
</dbReference>
<dbReference type="AlphaFoldDB" id="A0A0M2RA48"/>
<dbReference type="Gene3D" id="2.30.140.10">
    <property type="entry name" value="Spermidine synthase, tetramerisation domain"/>
    <property type="match status" value="1"/>
</dbReference>
<proteinExistence type="inferred from homology"/>
<comment type="caution">
    <text evidence="5">Lacks conserved residue(s) required for the propagation of feature annotation.</text>
</comment>
<keyword evidence="4 5" id="KW-0620">Polyamine biosynthesis</keyword>
<evidence type="ECO:0000256" key="2">
    <source>
        <dbReference type="ARBA" id="ARBA00022679"/>
    </source>
</evidence>
<dbReference type="GO" id="GO:0004766">
    <property type="term" value="F:spermidine synthase activity"/>
    <property type="evidence" value="ECO:0007669"/>
    <property type="project" value="UniProtKB-UniRule"/>
</dbReference>
<evidence type="ECO:0000256" key="5">
    <source>
        <dbReference type="HAMAP-Rule" id="MF_00198"/>
    </source>
</evidence>
<evidence type="ECO:0000256" key="3">
    <source>
        <dbReference type="ARBA" id="ARBA00023066"/>
    </source>
</evidence>
<evidence type="ECO:0000256" key="1">
    <source>
        <dbReference type="ARBA" id="ARBA00007867"/>
    </source>
</evidence>
<evidence type="ECO:0000313" key="9">
    <source>
        <dbReference type="Proteomes" id="UP000034491"/>
    </source>
</evidence>
<dbReference type="NCBIfam" id="NF002010">
    <property type="entry name" value="PRK00811.1"/>
    <property type="match status" value="1"/>
</dbReference>
<dbReference type="STRING" id="1549748.WH95_00970"/>
<keyword evidence="3 5" id="KW-0745">Spermidine biosynthesis</keyword>
<comment type="similarity">
    <text evidence="1 5">Belongs to the spermidine/spermine synthase family.</text>
</comment>
<dbReference type="Pfam" id="PF01564">
    <property type="entry name" value="Spermine_synth"/>
    <property type="match status" value="1"/>
</dbReference>
<feature type="binding site" evidence="5">
    <location>
        <position position="30"/>
    </location>
    <ligand>
        <name>S-methyl-5'-thioadenosine</name>
        <dbReference type="ChEBI" id="CHEBI:17509"/>
    </ligand>
</feature>
<protein>
    <recommendedName>
        <fullName evidence="5">Polyamine aminopropyltransferase</fullName>
    </recommendedName>
    <alternativeName>
        <fullName evidence="5">Putrescine aminopropyltransferase</fullName>
        <shortName evidence="5">PAPT</shortName>
    </alternativeName>
    <alternativeName>
        <fullName evidence="5">Spermidine synthase</fullName>
        <shortName evidence="5">SPDS</shortName>
        <shortName evidence="5">SPDSY</shortName>
        <ecNumber evidence="5">2.5.1.16</ecNumber>
    </alternativeName>
</protein>
<dbReference type="Gene3D" id="3.40.50.150">
    <property type="entry name" value="Vaccinia Virus protein VP39"/>
    <property type="match status" value="1"/>
</dbReference>
<comment type="function">
    <text evidence="5">Catalyzes the irreversible transfer of a propylamine group from the amino donor S-adenosylmethioninamine (decarboxy-AdoMet) to putrescine (1,4-diaminobutane) to yield spermidine.</text>
</comment>
<dbReference type="InterPro" id="IPR037163">
    <property type="entry name" value="Spermidine_synt_N_sf"/>
</dbReference>
<dbReference type="InterPro" id="IPR029063">
    <property type="entry name" value="SAM-dependent_MTases_sf"/>
</dbReference>
<dbReference type="HAMAP" id="MF_00198">
    <property type="entry name" value="Spermidine_synth"/>
    <property type="match status" value="1"/>
</dbReference>
<keyword evidence="9" id="KW-1185">Reference proteome</keyword>
<dbReference type="InterPro" id="IPR035246">
    <property type="entry name" value="Spermidine_synt_N"/>
</dbReference>
<feature type="active site" description="Proton acceptor" evidence="5 6">
    <location>
        <position position="155"/>
    </location>
</feature>
<dbReference type="EC" id="2.5.1.16" evidence="5"/>
<dbReference type="GO" id="GO:0008295">
    <property type="term" value="P:spermidine biosynthetic process"/>
    <property type="evidence" value="ECO:0007669"/>
    <property type="project" value="UniProtKB-UniRule"/>
</dbReference>
<dbReference type="SUPFAM" id="SSF53335">
    <property type="entry name" value="S-adenosyl-L-methionine-dependent methyltransferases"/>
    <property type="match status" value="1"/>
</dbReference>
<keyword evidence="2 5" id="KW-0808">Transferase</keyword>
<name>A0A0M2RA48_9PROT</name>
<feature type="binding site" evidence="5">
    <location>
        <begin position="137"/>
        <end position="138"/>
    </location>
    <ligand>
        <name>S-methyl-5'-thioadenosine</name>
        <dbReference type="ChEBI" id="CHEBI:17509"/>
    </ligand>
</feature>
<comment type="subunit">
    <text evidence="5">Homodimer or homotetramer.</text>
</comment>
<dbReference type="GO" id="GO:0005829">
    <property type="term" value="C:cytosol"/>
    <property type="evidence" value="ECO:0007669"/>
    <property type="project" value="TreeGrafter"/>
</dbReference>
<dbReference type="Proteomes" id="UP000034491">
    <property type="component" value="Unassembled WGS sequence"/>
</dbReference>
<dbReference type="InterPro" id="IPR001045">
    <property type="entry name" value="Spermi_synthase"/>
</dbReference>
<evidence type="ECO:0000313" key="8">
    <source>
        <dbReference type="EMBL" id="KKJ78687.1"/>
    </source>
</evidence>
<comment type="catalytic activity">
    <reaction evidence="5">
        <text>S-adenosyl 3-(methylsulfanyl)propylamine + putrescine = S-methyl-5'-thioadenosine + spermidine + H(+)</text>
        <dbReference type="Rhea" id="RHEA:12721"/>
        <dbReference type="ChEBI" id="CHEBI:15378"/>
        <dbReference type="ChEBI" id="CHEBI:17509"/>
        <dbReference type="ChEBI" id="CHEBI:57443"/>
        <dbReference type="ChEBI" id="CHEBI:57834"/>
        <dbReference type="ChEBI" id="CHEBI:326268"/>
        <dbReference type="EC" id="2.5.1.16"/>
    </reaction>
</comment>
<feature type="domain" description="PABS" evidence="7">
    <location>
        <begin position="1"/>
        <end position="235"/>
    </location>
</feature>
<dbReference type="PANTHER" id="PTHR11558:SF11">
    <property type="entry name" value="SPERMIDINE SYNTHASE"/>
    <property type="match status" value="1"/>
</dbReference>
<feature type="binding site" evidence="5">
    <location>
        <begin position="155"/>
        <end position="158"/>
    </location>
    <ligand>
        <name>spermidine</name>
        <dbReference type="ChEBI" id="CHEBI:57834"/>
    </ligand>
</feature>
<dbReference type="PANTHER" id="PTHR11558">
    <property type="entry name" value="SPERMIDINE/SPERMINE SYNTHASE"/>
    <property type="match status" value="1"/>
</dbReference>
<accession>A0A0M2RA48</accession>
<dbReference type="InterPro" id="IPR030374">
    <property type="entry name" value="PABS"/>
</dbReference>
<dbReference type="Pfam" id="PF17284">
    <property type="entry name" value="Spermine_synt_N"/>
    <property type="match status" value="1"/>
</dbReference>
<evidence type="ECO:0000259" key="7">
    <source>
        <dbReference type="PROSITE" id="PS51006"/>
    </source>
</evidence>
<evidence type="ECO:0000256" key="6">
    <source>
        <dbReference type="PROSITE-ProRule" id="PRU00354"/>
    </source>
</evidence>
<evidence type="ECO:0000256" key="4">
    <source>
        <dbReference type="ARBA" id="ARBA00023115"/>
    </source>
</evidence>
<feature type="binding site" evidence="5">
    <location>
        <position position="105"/>
    </location>
    <ligand>
        <name>S-methyl-5'-thioadenosine</name>
        <dbReference type="ChEBI" id="CHEBI:17509"/>
    </ligand>
</feature>
<organism evidence="8 9">
    <name type="scientific">Kiloniella litopenaei</name>
    <dbReference type="NCBI Taxonomy" id="1549748"/>
    <lineage>
        <taxon>Bacteria</taxon>
        <taxon>Pseudomonadati</taxon>
        <taxon>Pseudomonadota</taxon>
        <taxon>Alphaproteobacteria</taxon>
        <taxon>Rhodospirillales</taxon>
        <taxon>Kiloniellaceae</taxon>
        <taxon>Kiloniella</taxon>
    </lineage>
</organism>
<comment type="caution">
    <text evidence="8">The sequence shown here is derived from an EMBL/GenBank/DDBJ whole genome shotgun (WGS) entry which is preliminary data.</text>
</comment>
<dbReference type="RefSeq" id="WP_046501758.1">
    <property type="nucleotide sequence ID" value="NZ_LANI01000001.1"/>
</dbReference>